<evidence type="ECO:0000313" key="2">
    <source>
        <dbReference type="Proteomes" id="UP000594873"/>
    </source>
</evidence>
<reference evidence="1 2" key="1">
    <citation type="submission" date="2020-11" db="EMBL/GenBank/DDBJ databases">
        <title>Genome seq and assembly of Sphingosinicella sp.</title>
        <authorList>
            <person name="Chhetri G."/>
        </authorList>
    </citation>
    <scope>NUCLEOTIDE SEQUENCE [LARGE SCALE GENOMIC DNA]</scope>
    <source>
        <strain evidence="1 2">UDD2</strain>
    </source>
</reference>
<dbReference type="InterPro" id="IPR021109">
    <property type="entry name" value="Peptidase_aspartic_dom_sf"/>
</dbReference>
<sequence>MTLAVAISVVAFSPAPAEQKGPAIQSTPLTMPRRHPMADVLLNGNVPLRFVVDTAAGATVVDRNIAESLGLMSGGMRQEEVHGANGSASHNLVKVNRVTLAGMSRENVDAVIVDMERVAPGADGIIGNDVLRHYGVLFDMPNQKLVLSSMEEPAATAKECAPNARPGRMPGMAGFALLDGELIGDAGSSGKASATMIVDTGAAQTVLNWHAARALGLTPQDPRVRKRENGTRGLAAGAAGIETYLYTLGGMRLPGWTVPPLEVRIADLPVFKATQLDAEPAIILGADVLKQRAFTISRGAGRTCFLAA</sequence>
<keyword evidence="2" id="KW-1185">Reference proteome</keyword>
<dbReference type="Gene3D" id="2.40.70.10">
    <property type="entry name" value="Acid Proteases"/>
    <property type="match status" value="2"/>
</dbReference>
<keyword evidence="1" id="KW-0645">Protease</keyword>
<dbReference type="Pfam" id="PF13650">
    <property type="entry name" value="Asp_protease_2"/>
    <property type="match status" value="2"/>
</dbReference>
<dbReference type="GO" id="GO:0008233">
    <property type="term" value="F:peptidase activity"/>
    <property type="evidence" value="ECO:0007669"/>
    <property type="project" value="UniProtKB-KW"/>
</dbReference>
<accession>A0A7T2LLM3</accession>
<dbReference type="KEGG" id="sflv:IC614_09685"/>
<dbReference type="SUPFAM" id="SSF50630">
    <property type="entry name" value="Acid proteases"/>
    <property type="match status" value="2"/>
</dbReference>
<dbReference type="AlphaFoldDB" id="A0A7T2LLM3"/>
<organism evidence="1 2">
    <name type="scientific">Allosphingosinicella flava</name>
    <dbReference type="NCBI Taxonomy" id="2771430"/>
    <lineage>
        <taxon>Bacteria</taxon>
        <taxon>Pseudomonadati</taxon>
        <taxon>Pseudomonadota</taxon>
        <taxon>Alphaproteobacteria</taxon>
        <taxon>Sphingomonadales</taxon>
        <taxon>Sphingomonadaceae</taxon>
        <taxon>Allosphingosinicella</taxon>
    </lineage>
</organism>
<dbReference type="EMBL" id="CP065592">
    <property type="protein sequence ID" value="QPQ54594.1"/>
    <property type="molecule type" value="Genomic_DNA"/>
</dbReference>
<gene>
    <name evidence="1" type="ORF">IC614_09685</name>
</gene>
<keyword evidence="1" id="KW-0378">Hydrolase</keyword>
<dbReference type="Proteomes" id="UP000594873">
    <property type="component" value="Chromosome"/>
</dbReference>
<evidence type="ECO:0000313" key="1">
    <source>
        <dbReference type="EMBL" id="QPQ54594.1"/>
    </source>
</evidence>
<dbReference type="CDD" id="cd05483">
    <property type="entry name" value="retropepsin_like_bacteria"/>
    <property type="match status" value="1"/>
</dbReference>
<dbReference type="InterPro" id="IPR034122">
    <property type="entry name" value="Retropepsin-like_bacterial"/>
</dbReference>
<dbReference type="GO" id="GO:0006508">
    <property type="term" value="P:proteolysis"/>
    <property type="evidence" value="ECO:0007669"/>
    <property type="project" value="UniProtKB-KW"/>
</dbReference>
<dbReference type="RefSeq" id="WP_200971132.1">
    <property type="nucleotide sequence ID" value="NZ_CP065592.1"/>
</dbReference>
<name>A0A7T2LLM3_9SPHN</name>
<proteinExistence type="predicted"/>
<protein>
    <submittedName>
        <fullName evidence="1">Aspartyl protease family protein</fullName>
    </submittedName>
</protein>